<reference evidence="5 6" key="1">
    <citation type="submission" date="2019-09" db="EMBL/GenBank/DDBJ databases">
        <title>Genome Sequences of Streptomyces kaniharaensis ATCC 21070.</title>
        <authorList>
            <person name="Zhu W."/>
            <person name="De Crecy-Lagard V."/>
            <person name="Richards N.G."/>
        </authorList>
    </citation>
    <scope>NUCLEOTIDE SEQUENCE [LARGE SCALE GENOMIC DNA]</scope>
    <source>
        <strain evidence="5 6">SF-557</strain>
    </source>
</reference>
<dbReference type="Gene3D" id="3.40.50.10810">
    <property type="entry name" value="Tandem AAA-ATPase domain"/>
    <property type="match status" value="1"/>
</dbReference>
<dbReference type="SMART" id="SM00490">
    <property type="entry name" value="HELICc"/>
    <property type="match status" value="1"/>
</dbReference>
<dbReference type="OrthoDB" id="9760715at2"/>
<evidence type="ECO:0000256" key="2">
    <source>
        <dbReference type="SAM" id="MobiDB-lite"/>
    </source>
</evidence>
<evidence type="ECO:0000313" key="6">
    <source>
        <dbReference type="Proteomes" id="UP000450000"/>
    </source>
</evidence>
<feature type="region of interest" description="Disordered" evidence="2">
    <location>
        <begin position="537"/>
        <end position="557"/>
    </location>
</feature>
<dbReference type="Proteomes" id="UP000450000">
    <property type="component" value="Unassembled WGS sequence"/>
</dbReference>
<dbReference type="PANTHER" id="PTHR10799">
    <property type="entry name" value="SNF2/RAD54 HELICASE FAMILY"/>
    <property type="match status" value="1"/>
</dbReference>
<dbReference type="SUPFAM" id="SSF52540">
    <property type="entry name" value="P-loop containing nucleoside triphosphate hydrolases"/>
    <property type="match status" value="2"/>
</dbReference>
<sequence>MTGGTGGPAELAEFLRIKKQKEETTLLADPVTDLSILQDRVFGRLLRRVCADGGAPEPFRDELVLRVSAGRIRAPYLRTLLLGDKTPGVMPLAVAAWEAMAATPRKAVTVLTAHNQATDESARLVVRQVPASGDGVAVQAGRRSDGGFAHGAAAFAYNLEAAQDLAFLSLLGHLSGAHPVAQDEPDGDNWSPHGAKPVPEPQAAGPGAFHNELLRLCALETVAPAVLAEISARARAGALTARDLHQVLFRAAGPQWEPVRRYALEAAAAPGKAQAVLKVHAKAAGVRGPRYHERLATDSAGHAKRFAVRVVHGVGEHVHEVTSGAHRSPTVARSVAALRLLANLAGLPAPDLDGTAAAGPQPGTPGGDEGSVATLREMEQAMLLTGLRIEESDTLTGTSPLFTCRISCSAGGEDLDSTGSGASTGSARGKAADAMLRRVLDLPSLQARQPQRTPVRMVAPPERTDGRDPLRVVQVLRDQRTITDLKVDFGVPTGPMFSCTISCRIQDSAYTATARAVGKQAARREAARALLRRLSTVPAPTAAGTPSTPPAPAPVHVPAQRRAPAASTAEAVAAERAVRDVLLDGAALVAQLVDGGVAMALFRVDGASLPGGCPAPLLEADLELVLPHMGVGVRAVTVPIWRAPVRLLTGVLAQLPDQGLHPSVRLWARATRLALTAIAAGLLYPTLDAGERDVWRLGPLPAALAAEAAGLADAMPPHAHCAPAARAPYRLWAPRTVLRQYLDAVAEAVVRGPGAAAVLGTGPWSGPVPRPHQPRLRAWCDQVERSIGHRLPPLVLTIRQPSEGSPLDTDLLWAQLGVRTATTRGGRLHIVPAAEYLPVAGCDPARLERVRSALRAAEPAWPPLGRLLEQERPGRFTVRPAEAALLLGEMGQRLTRAGVEVAWPENWAMGLQLRTVVGSRPVPEATDAPHRFGLANLLDLRWQLALDGDHLTEAEMDALAASARPLQQVRRRWVLLDSPTAHRAGHRDIGTLDVPQALDAALTGAAAVDGVEHPCDPAGPLADLVEALRPGAREPVPAPAALTTALRDYQERGMSWLAHTLNLGFGAVLADDMGLGKTVQTIALRLHRREQAARPYPDLIVAPASMITVWQREIARFAPGTPTHTYHGPERTLDGVTADTVVITTYGTLLRDIDALADFTVDLLIVDEGQFTKNHLSLTARALRRIRSTRRIVLTGTPMENRLLDLWSVADLANPGLFGTVRAFGERFARPIEADPGGEATRRLSRLMSPFLLRRRKSDAHILQELPPKIISHRYIPLTPEQADLYERVAQEAMERIRTAESPLRRALVLTLLSELRKVCNSPAHYLREDPQDPGTYDVPAARRRSGKLAALDELVEQVQEESGGGALVFTNYAVMGRLLVAHLTAQGIAPLFLHGGIPPGPKRQHLVDAFQDGRSPVLISTMKAGGNGLTLTRAADVILYDRPWNPAVEDQATDRAHRLGQDRTVRVHRLATELTVEDRVDALLHHKRTLADAAVPHAAETALGELSNGELADLITLGARP</sequence>
<gene>
    <name evidence="5" type="ORF">F7Q99_35520</name>
</gene>
<feature type="domain" description="Helicase C-terminal" evidence="4">
    <location>
        <begin position="1351"/>
        <end position="1508"/>
    </location>
</feature>
<name>A0A6N7L0H7_9ACTN</name>
<comment type="caution">
    <text evidence="5">The sequence shown here is derived from an EMBL/GenBank/DDBJ whole genome shotgun (WGS) entry which is preliminary data.</text>
</comment>
<dbReference type="EMBL" id="WBOF01000004">
    <property type="protein sequence ID" value="MQS17352.1"/>
    <property type="molecule type" value="Genomic_DNA"/>
</dbReference>
<dbReference type="PROSITE" id="PS51192">
    <property type="entry name" value="HELICASE_ATP_BIND_1"/>
    <property type="match status" value="1"/>
</dbReference>
<dbReference type="RefSeq" id="WP_153470076.1">
    <property type="nucleotide sequence ID" value="NZ_WBOF01000004.1"/>
</dbReference>
<feature type="compositionally biased region" description="Low complexity" evidence="2">
    <location>
        <begin position="537"/>
        <end position="546"/>
    </location>
</feature>
<dbReference type="CDD" id="cd18793">
    <property type="entry name" value="SF2_C_SNF"/>
    <property type="match status" value="1"/>
</dbReference>
<dbReference type="InterPro" id="IPR038718">
    <property type="entry name" value="SNF2-like_sf"/>
</dbReference>
<dbReference type="InterPro" id="IPR049730">
    <property type="entry name" value="SNF2/RAD54-like_C"/>
</dbReference>
<dbReference type="InterPro" id="IPR001650">
    <property type="entry name" value="Helicase_C-like"/>
</dbReference>
<feature type="region of interest" description="Disordered" evidence="2">
    <location>
        <begin position="352"/>
        <end position="371"/>
    </location>
</feature>
<dbReference type="Pfam" id="PF12419">
    <property type="entry name" value="DUF3670"/>
    <property type="match status" value="1"/>
</dbReference>
<protein>
    <submittedName>
        <fullName evidence="5">DEAD/DEAH box helicase</fullName>
    </submittedName>
</protein>
<dbReference type="InterPro" id="IPR022138">
    <property type="entry name" value="DUF3670"/>
</dbReference>
<evidence type="ECO:0000259" key="3">
    <source>
        <dbReference type="PROSITE" id="PS51192"/>
    </source>
</evidence>
<proteinExistence type="predicted"/>
<keyword evidence="5" id="KW-0067">ATP-binding</keyword>
<keyword evidence="5" id="KW-0347">Helicase</keyword>
<dbReference type="Gene3D" id="3.40.50.300">
    <property type="entry name" value="P-loop containing nucleotide triphosphate hydrolases"/>
    <property type="match status" value="1"/>
</dbReference>
<dbReference type="GO" id="GO:0005524">
    <property type="term" value="F:ATP binding"/>
    <property type="evidence" value="ECO:0007669"/>
    <property type="project" value="InterPro"/>
</dbReference>
<feature type="region of interest" description="Disordered" evidence="2">
    <location>
        <begin position="179"/>
        <end position="205"/>
    </location>
</feature>
<dbReference type="InterPro" id="IPR014001">
    <property type="entry name" value="Helicase_ATP-bd"/>
</dbReference>
<accession>A0A6N7L0H7</accession>
<dbReference type="GO" id="GO:0016787">
    <property type="term" value="F:hydrolase activity"/>
    <property type="evidence" value="ECO:0007669"/>
    <property type="project" value="UniProtKB-KW"/>
</dbReference>
<evidence type="ECO:0000256" key="1">
    <source>
        <dbReference type="ARBA" id="ARBA00022801"/>
    </source>
</evidence>
<evidence type="ECO:0000259" key="4">
    <source>
        <dbReference type="PROSITE" id="PS51194"/>
    </source>
</evidence>
<dbReference type="PROSITE" id="PS51194">
    <property type="entry name" value="HELICASE_CTER"/>
    <property type="match status" value="1"/>
</dbReference>
<dbReference type="InterPro" id="IPR000330">
    <property type="entry name" value="SNF2_N"/>
</dbReference>
<dbReference type="Pfam" id="PF00176">
    <property type="entry name" value="SNF2-rel_dom"/>
    <property type="match status" value="1"/>
</dbReference>
<dbReference type="InterPro" id="IPR027417">
    <property type="entry name" value="P-loop_NTPase"/>
</dbReference>
<keyword evidence="1" id="KW-0378">Hydrolase</keyword>
<dbReference type="SMART" id="SM00487">
    <property type="entry name" value="DEXDc"/>
    <property type="match status" value="1"/>
</dbReference>
<dbReference type="GO" id="GO:0004386">
    <property type="term" value="F:helicase activity"/>
    <property type="evidence" value="ECO:0007669"/>
    <property type="project" value="UniProtKB-KW"/>
</dbReference>
<feature type="domain" description="Helicase ATP-binding" evidence="3">
    <location>
        <begin position="1058"/>
        <end position="1216"/>
    </location>
</feature>
<organism evidence="5 6">
    <name type="scientific">Streptomyces kaniharaensis</name>
    <dbReference type="NCBI Taxonomy" id="212423"/>
    <lineage>
        <taxon>Bacteria</taxon>
        <taxon>Bacillati</taxon>
        <taxon>Actinomycetota</taxon>
        <taxon>Actinomycetes</taxon>
        <taxon>Kitasatosporales</taxon>
        <taxon>Streptomycetaceae</taxon>
        <taxon>Streptomyces</taxon>
    </lineage>
</organism>
<evidence type="ECO:0000313" key="5">
    <source>
        <dbReference type="EMBL" id="MQS17352.1"/>
    </source>
</evidence>
<feature type="compositionally biased region" description="Low complexity" evidence="2">
    <location>
        <begin position="352"/>
        <end position="361"/>
    </location>
</feature>
<keyword evidence="5" id="KW-0547">Nucleotide-binding</keyword>
<keyword evidence="6" id="KW-1185">Reference proteome</keyword>
<dbReference type="Pfam" id="PF00271">
    <property type="entry name" value="Helicase_C"/>
    <property type="match status" value="1"/>
</dbReference>